<protein>
    <recommendedName>
        <fullName evidence="3">VOC domain-containing protein</fullName>
    </recommendedName>
</protein>
<sequence>MSDSAPTQPPPPPPSSPFEWGKLNIGGNHDDPPLPEDDPTVGIRMNHAMIRVRDPKKSLFFYMNLMGMRTIFTMNAGPMTTYYLTHPQTPEHRADLAKFSAETALRTQYTSGLLELMHVHGSENQPDGYYKGTGNNVPSLGFGHLGFTVPDVKATVARLEEHGVKVFKPLGVSDRPTLPITKWETDQGVGVGDEDGMAPSFNRIVETFVHVFDPVSNYERKKKIKTRKRGGAEMIFVSILFYFSPTIFHPFSLGDGSARISYSQEEI</sequence>
<evidence type="ECO:0000256" key="2">
    <source>
        <dbReference type="SAM" id="Phobius"/>
    </source>
</evidence>
<reference evidence="4 5" key="1">
    <citation type="submission" date="2015-01" db="EMBL/GenBank/DDBJ databases">
        <title>The Genome Sequence of Fonsecaea multimorphosa CBS 102226.</title>
        <authorList>
            <consortium name="The Broad Institute Genomics Platform"/>
            <person name="Cuomo C."/>
            <person name="de Hoog S."/>
            <person name="Gorbushina A."/>
            <person name="Stielow B."/>
            <person name="Teixiera M."/>
            <person name="Abouelleil A."/>
            <person name="Chapman S.B."/>
            <person name="Priest M."/>
            <person name="Young S.K."/>
            <person name="Wortman J."/>
            <person name="Nusbaum C."/>
            <person name="Birren B."/>
        </authorList>
    </citation>
    <scope>NUCLEOTIDE SEQUENCE [LARGE SCALE GENOMIC DNA]</scope>
    <source>
        <strain evidence="4 5">CBS 102226</strain>
    </source>
</reference>
<accession>A0A0D2KKQ7</accession>
<dbReference type="InterPro" id="IPR037523">
    <property type="entry name" value="VOC_core"/>
</dbReference>
<organism evidence="4 5">
    <name type="scientific">Fonsecaea multimorphosa CBS 102226</name>
    <dbReference type="NCBI Taxonomy" id="1442371"/>
    <lineage>
        <taxon>Eukaryota</taxon>
        <taxon>Fungi</taxon>
        <taxon>Dikarya</taxon>
        <taxon>Ascomycota</taxon>
        <taxon>Pezizomycotina</taxon>
        <taxon>Eurotiomycetes</taxon>
        <taxon>Chaetothyriomycetidae</taxon>
        <taxon>Chaetothyriales</taxon>
        <taxon>Herpotrichiellaceae</taxon>
        <taxon>Fonsecaea</taxon>
    </lineage>
</organism>
<dbReference type="STRING" id="1442371.A0A0D2KKQ7"/>
<feature type="compositionally biased region" description="Pro residues" evidence="1">
    <location>
        <begin position="7"/>
        <end position="16"/>
    </location>
</feature>
<name>A0A0D2KKQ7_9EURO</name>
<keyword evidence="2" id="KW-0812">Transmembrane</keyword>
<dbReference type="GeneID" id="27706513"/>
<dbReference type="VEuPathDB" id="FungiDB:Z520_00767"/>
<evidence type="ECO:0000313" key="4">
    <source>
        <dbReference type="EMBL" id="KIY04075.1"/>
    </source>
</evidence>
<dbReference type="Pfam" id="PF00903">
    <property type="entry name" value="Glyoxalase"/>
    <property type="match status" value="1"/>
</dbReference>
<feature type="transmembrane region" description="Helical" evidence="2">
    <location>
        <begin position="230"/>
        <end position="248"/>
    </location>
</feature>
<dbReference type="EMBL" id="KN848062">
    <property type="protein sequence ID" value="KIY04075.1"/>
    <property type="molecule type" value="Genomic_DNA"/>
</dbReference>
<keyword evidence="2" id="KW-0472">Membrane</keyword>
<dbReference type="InterPro" id="IPR029068">
    <property type="entry name" value="Glyas_Bleomycin-R_OHBP_Dase"/>
</dbReference>
<dbReference type="PANTHER" id="PTHR10374">
    <property type="entry name" value="LACTOYLGLUTATHIONE LYASE GLYOXALASE I"/>
    <property type="match status" value="1"/>
</dbReference>
<dbReference type="RefSeq" id="XP_016638197.1">
    <property type="nucleotide sequence ID" value="XM_016771287.1"/>
</dbReference>
<dbReference type="Gene3D" id="3.10.180.10">
    <property type="entry name" value="2,3-Dihydroxybiphenyl 1,2-Dioxygenase, domain 1"/>
    <property type="match status" value="1"/>
</dbReference>
<feature type="region of interest" description="Disordered" evidence="1">
    <location>
        <begin position="1"/>
        <end position="39"/>
    </location>
</feature>
<keyword evidence="2" id="KW-1133">Transmembrane helix</keyword>
<gene>
    <name evidence="4" type="ORF">Z520_00767</name>
</gene>
<dbReference type="PROSITE" id="PS51819">
    <property type="entry name" value="VOC"/>
    <property type="match status" value="1"/>
</dbReference>
<dbReference type="PANTHER" id="PTHR10374:SF19">
    <property type="entry name" value="LYASE (GLO1), PUTATIVE (AFU_ORTHOLOGUE AFUA_2G13550)-RELATED"/>
    <property type="match status" value="1"/>
</dbReference>
<feature type="domain" description="VOC" evidence="3">
    <location>
        <begin position="44"/>
        <end position="196"/>
    </location>
</feature>
<dbReference type="Proteomes" id="UP000053411">
    <property type="component" value="Unassembled WGS sequence"/>
</dbReference>
<dbReference type="OrthoDB" id="16820at2759"/>
<evidence type="ECO:0000256" key="1">
    <source>
        <dbReference type="SAM" id="MobiDB-lite"/>
    </source>
</evidence>
<evidence type="ECO:0000259" key="3">
    <source>
        <dbReference type="PROSITE" id="PS51819"/>
    </source>
</evidence>
<keyword evidence="5" id="KW-1185">Reference proteome</keyword>
<dbReference type="AlphaFoldDB" id="A0A0D2KKQ7"/>
<evidence type="ECO:0000313" key="5">
    <source>
        <dbReference type="Proteomes" id="UP000053411"/>
    </source>
</evidence>
<dbReference type="SUPFAM" id="SSF54593">
    <property type="entry name" value="Glyoxalase/Bleomycin resistance protein/Dihydroxybiphenyl dioxygenase"/>
    <property type="match status" value="1"/>
</dbReference>
<dbReference type="InterPro" id="IPR004360">
    <property type="entry name" value="Glyas_Fos-R_dOase_dom"/>
</dbReference>
<proteinExistence type="predicted"/>